<dbReference type="Pfam" id="PF00931">
    <property type="entry name" value="NB-ARC"/>
    <property type="match status" value="1"/>
</dbReference>
<reference evidence="9" key="1">
    <citation type="journal article" date="2022" name="Cell">
        <title>Repeat-based holocentromeres influence genome architecture and karyotype evolution.</title>
        <authorList>
            <person name="Hofstatter P.G."/>
            <person name="Thangavel G."/>
            <person name="Lux T."/>
            <person name="Neumann P."/>
            <person name="Vondrak T."/>
            <person name="Novak P."/>
            <person name="Zhang M."/>
            <person name="Costa L."/>
            <person name="Castellani M."/>
            <person name="Scott A."/>
            <person name="Toegelov H."/>
            <person name="Fuchs J."/>
            <person name="Mata-Sucre Y."/>
            <person name="Dias Y."/>
            <person name="Vanzela A.L.L."/>
            <person name="Huettel B."/>
            <person name="Almeida C.C.S."/>
            <person name="Simkova H."/>
            <person name="Souza G."/>
            <person name="Pedrosa-Harand A."/>
            <person name="Macas J."/>
            <person name="Mayer K.F.X."/>
            <person name="Houben A."/>
            <person name="Marques A."/>
        </authorList>
    </citation>
    <scope>NUCLEOTIDE SEQUENCE</scope>
    <source>
        <strain evidence="9">RhyBre1mFocal</strain>
    </source>
</reference>
<comment type="caution">
    <text evidence="9">The sequence shown here is derived from an EMBL/GenBank/DDBJ whole genome shotgun (WGS) entry which is preliminary data.</text>
</comment>
<evidence type="ECO:0000256" key="6">
    <source>
        <dbReference type="ARBA" id="ARBA00022840"/>
    </source>
</evidence>
<name>A0A9Q0HV95_9POAL</name>
<keyword evidence="3" id="KW-0677">Repeat</keyword>
<dbReference type="InterPro" id="IPR041118">
    <property type="entry name" value="Rx_N"/>
</dbReference>
<keyword evidence="2" id="KW-0433">Leucine-rich repeat</keyword>
<sequence length="248" mass="27816">MAWDLGGENVKSKLIDDLYDKAKSLVGDHLLWDNEFEEQLDNLHRQLPMVEAVLTAMDNDGLGLHEKDRLGKWSWQFRDALEAAEDVLDEIDYNKVDELLHSTRGVLSRDAKCQEHEKLLKAHEDAGLEVEPVVFGRGSEKKEIIDWLKKKEDENNQSNGGNNIHAYAIVGIGGMGKTTLARLVYNDAELRGQFDLILWVCASARFDVLFNRHAFAGSNPELHEDLKIIGGDIAKKLGGCPLAAKHFS</sequence>
<dbReference type="InterPro" id="IPR002182">
    <property type="entry name" value="NB-ARC"/>
</dbReference>
<accession>A0A9Q0HV95</accession>
<comment type="similarity">
    <text evidence="1">Belongs to the disease resistance NB-LRR family.</text>
</comment>
<feature type="domain" description="Disease resistance N-terminal" evidence="8">
    <location>
        <begin position="18"/>
        <end position="97"/>
    </location>
</feature>
<dbReference type="OrthoDB" id="745875at2759"/>
<dbReference type="SUPFAM" id="SSF52540">
    <property type="entry name" value="P-loop containing nucleoside triphosphate hydrolases"/>
    <property type="match status" value="1"/>
</dbReference>
<evidence type="ECO:0000256" key="4">
    <source>
        <dbReference type="ARBA" id="ARBA00022741"/>
    </source>
</evidence>
<dbReference type="Gene3D" id="3.40.50.300">
    <property type="entry name" value="P-loop containing nucleotide triphosphate hydrolases"/>
    <property type="match status" value="1"/>
</dbReference>
<evidence type="ECO:0000313" key="9">
    <source>
        <dbReference type="EMBL" id="KAJ1699837.1"/>
    </source>
</evidence>
<dbReference type="PANTHER" id="PTHR36766:SF55">
    <property type="entry name" value="OS11G0492900 PROTEIN"/>
    <property type="match status" value="1"/>
</dbReference>
<dbReference type="GO" id="GO:0005524">
    <property type="term" value="F:ATP binding"/>
    <property type="evidence" value="ECO:0007669"/>
    <property type="project" value="UniProtKB-KW"/>
</dbReference>
<dbReference type="AlphaFoldDB" id="A0A9Q0HV95"/>
<dbReference type="PANTHER" id="PTHR36766">
    <property type="entry name" value="PLANT BROAD-SPECTRUM MILDEW RESISTANCE PROTEIN RPW8"/>
    <property type="match status" value="1"/>
</dbReference>
<protein>
    <submittedName>
        <fullName evidence="9">Uncharacterized protein</fullName>
    </submittedName>
</protein>
<dbReference type="Pfam" id="PF18052">
    <property type="entry name" value="Rx_N"/>
    <property type="match status" value="1"/>
</dbReference>
<feature type="domain" description="NB-ARC" evidence="7">
    <location>
        <begin position="157"/>
        <end position="206"/>
    </location>
</feature>
<evidence type="ECO:0000259" key="7">
    <source>
        <dbReference type="Pfam" id="PF00931"/>
    </source>
</evidence>
<dbReference type="EMBL" id="JAMQYH010000002">
    <property type="protein sequence ID" value="KAJ1699837.1"/>
    <property type="molecule type" value="Genomic_DNA"/>
</dbReference>
<dbReference type="InterPro" id="IPR027417">
    <property type="entry name" value="P-loop_NTPase"/>
</dbReference>
<keyword evidence="6" id="KW-0067">ATP-binding</keyword>
<evidence type="ECO:0000256" key="1">
    <source>
        <dbReference type="ARBA" id="ARBA00008894"/>
    </source>
</evidence>
<evidence type="ECO:0000259" key="8">
    <source>
        <dbReference type="Pfam" id="PF18052"/>
    </source>
</evidence>
<evidence type="ECO:0000313" key="10">
    <source>
        <dbReference type="Proteomes" id="UP001151287"/>
    </source>
</evidence>
<organism evidence="9 10">
    <name type="scientific">Rhynchospora breviuscula</name>
    <dbReference type="NCBI Taxonomy" id="2022672"/>
    <lineage>
        <taxon>Eukaryota</taxon>
        <taxon>Viridiplantae</taxon>
        <taxon>Streptophyta</taxon>
        <taxon>Embryophyta</taxon>
        <taxon>Tracheophyta</taxon>
        <taxon>Spermatophyta</taxon>
        <taxon>Magnoliopsida</taxon>
        <taxon>Liliopsida</taxon>
        <taxon>Poales</taxon>
        <taxon>Cyperaceae</taxon>
        <taxon>Cyperoideae</taxon>
        <taxon>Rhynchosporeae</taxon>
        <taxon>Rhynchospora</taxon>
    </lineage>
</organism>
<proteinExistence type="inferred from homology"/>
<dbReference type="Proteomes" id="UP001151287">
    <property type="component" value="Unassembled WGS sequence"/>
</dbReference>
<keyword evidence="10" id="KW-1185">Reference proteome</keyword>
<keyword evidence="5" id="KW-0611">Plant defense</keyword>
<evidence type="ECO:0000256" key="3">
    <source>
        <dbReference type="ARBA" id="ARBA00022737"/>
    </source>
</evidence>
<gene>
    <name evidence="9" type="ORF">LUZ63_008349</name>
</gene>
<evidence type="ECO:0000256" key="2">
    <source>
        <dbReference type="ARBA" id="ARBA00022614"/>
    </source>
</evidence>
<dbReference type="GO" id="GO:0043531">
    <property type="term" value="F:ADP binding"/>
    <property type="evidence" value="ECO:0007669"/>
    <property type="project" value="InterPro"/>
</dbReference>
<evidence type="ECO:0000256" key="5">
    <source>
        <dbReference type="ARBA" id="ARBA00022821"/>
    </source>
</evidence>
<keyword evidence="4" id="KW-0547">Nucleotide-binding</keyword>
<dbReference type="GO" id="GO:0006952">
    <property type="term" value="P:defense response"/>
    <property type="evidence" value="ECO:0007669"/>
    <property type="project" value="UniProtKB-KW"/>
</dbReference>